<sequence length="310" mass="35051">MAIQNTTTTSENSESQTGGNSQPEGIVNLEYGMDSQQPAVPITSSGIKEAQEILRKREMRAQKAQMVKQELMSTSATFNLSESGTQTQKKSLYKANQFCMDLTTSIDLNEVGQVNVEQEQGGSSINHKTETIEQMLEKHIQWKNRVDNCLYERWNNSFCVDAKNKKIQVQNYLNDLTDSVSTSQGLKHFLHYDAAQIKAKVNRIPAIAKKLDIAEELVQERLSFLVTLTETLDKLIFQDNAKPTDITIGGEGGYRIKVDSNEQVEVLLKQLDETPGQQPWGISKSYKIKGLTVHTFIDMRYKVERFSTIF</sequence>
<dbReference type="Proteomes" id="UP000039865">
    <property type="component" value="Unassembled WGS sequence"/>
</dbReference>
<name>A0A077ZW22_STYLE</name>
<evidence type="ECO:0000313" key="2">
    <source>
        <dbReference type="EMBL" id="CDW73460.1"/>
    </source>
</evidence>
<dbReference type="InParanoid" id="A0A077ZW22"/>
<evidence type="ECO:0000256" key="1">
    <source>
        <dbReference type="SAM" id="MobiDB-lite"/>
    </source>
</evidence>
<feature type="compositionally biased region" description="Low complexity" evidence="1">
    <location>
        <begin position="1"/>
        <end position="17"/>
    </location>
</feature>
<accession>A0A077ZW22</accession>
<proteinExistence type="predicted"/>
<reference evidence="2 3" key="1">
    <citation type="submission" date="2014-06" db="EMBL/GenBank/DDBJ databases">
        <authorList>
            <person name="Swart Estienne"/>
        </authorList>
    </citation>
    <scope>NUCLEOTIDE SEQUENCE [LARGE SCALE GENOMIC DNA]</scope>
    <source>
        <strain evidence="2 3">130c</strain>
    </source>
</reference>
<feature type="region of interest" description="Disordered" evidence="1">
    <location>
        <begin position="1"/>
        <end position="26"/>
    </location>
</feature>
<gene>
    <name evidence="2" type="primary">Contig7821.g8344</name>
    <name evidence="2" type="ORF">STYLEM_2437</name>
</gene>
<dbReference type="AlphaFoldDB" id="A0A077ZW22"/>
<dbReference type="EMBL" id="CCKQ01002366">
    <property type="protein sequence ID" value="CDW73460.1"/>
    <property type="molecule type" value="Genomic_DNA"/>
</dbReference>
<protein>
    <submittedName>
        <fullName evidence="2">Uncharacterized protein</fullName>
    </submittedName>
</protein>
<evidence type="ECO:0000313" key="3">
    <source>
        <dbReference type="Proteomes" id="UP000039865"/>
    </source>
</evidence>
<keyword evidence="3" id="KW-1185">Reference proteome</keyword>
<organism evidence="2 3">
    <name type="scientific">Stylonychia lemnae</name>
    <name type="common">Ciliate</name>
    <dbReference type="NCBI Taxonomy" id="5949"/>
    <lineage>
        <taxon>Eukaryota</taxon>
        <taxon>Sar</taxon>
        <taxon>Alveolata</taxon>
        <taxon>Ciliophora</taxon>
        <taxon>Intramacronucleata</taxon>
        <taxon>Spirotrichea</taxon>
        <taxon>Stichotrichia</taxon>
        <taxon>Sporadotrichida</taxon>
        <taxon>Oxytrichidae</taxon>
        <taxon>Stylonychinae</taxon>
        <taxon>Stylonychia</taxon>
    </lineage>
</organism>